<organism evidence="9 10">
    <name type="scientific">Clytia hemisphaerica</name>
    <dbReference type="NCBI Taxonomy" id="252671"/>
    <lineage>
        <taxon>Eukaryota</taxon>
        <taxon>Metazoa</taxon>
        <taxon>Cnidaria</taxon>
        <taxon>Hydrozoa</taxon>
        <taxon>Hydroidolina</taxon>
        <taxon>Leptothecata</taxon>
        <taxon>Obeliida</taxon>
        <taxon>Clytiidae</taxon>
        <taxon>Clytia</taxon>
    </lineage>
</organism>
<name>A0A7M5X773_9CNID</name>
<evidence type="ECO:0000256" key="2">
    <source>
        <dbReference type="ARBA" id="ARBA00022786"/>
    </source>
</evidence>
<proteinExistence type="predicted"/>
<feature type="domain" description="HECT" evidence="8">
    <location>
        <begin position="698"/>
        <end position="788"/>
    </location>
</feature>
<feature type="region of interest" description="Disordered" evidence="6">
    <location>
        <begin position="742"/>
        <end position="761"/>
    </location>
</feature>
<evidence type="ECO:0000256" key="3">
    <source>
        <dbReference type="ARBA" id="ARBA00022833"/>
    </source>
</evidence>
<dbReference type="InterPro" id="IPR013083">
    <property type="entry name" value="Znf_RING/FYVE/PHD"/>
</dbReference>
<dbReference type="PROSITE" id="PS50237">
    <property type="entry name" value="HECT"/>
    <property type="match status" value="1"/>
</dbReference>
<dbReference type="PROSITE" id="PS50089">
    <property type="entry name" value="ZF_RING_2"/>
    <property type="match status" value="1"/>
</dbReference>
<dbReference type="Proteomes" id="UP000594262">
    <property type="component" value="Unplaced"/>
</dbReference>
<evidence type="ECO:0008006" key="11">
    <source>
        <dbReference type="Google" id="ProtNLM"/>
    </source>
</evidence>
<dbReference type="Gene3D" id="3.30.2410.10">
    <property type="entry name" value="Hect, E3 ligase catalytic domain"/>
    <property type="match status" value="1"/>
</dbReference>
<evidence type="ECO:0000256" key="1">
    <source>
        <dbReference type="ARBA" id="ARBA00022771"/>
    </source>
</evidence>
<evidence type="ECO:0000256" key="6">
    <source>
        <dbReference type="SAM" id="MobiDB-lite"/>
    </source>
</evidence>
<keyword evidence="3" id="KW-0862">Zinc</keyword>
<dbReference type="SUPFAM" id="SSF56204">
    <property type="entry name" value="Hect, E3 ligase catalytic domain"/>
    <property type="match status" value="1"/>
</dbReference>
<evidence type="ECO:0000256" key="5">
    <source>
        <dbReference type="PROSITE-ProRule" id="PRU00175"/>
    </source>
</evidence>
<dbReference type="Gene3D" id="3.90.1750.10">
    <property type="entry name" value="Hect, E3 ligase catalytic domains"/>
    <property type="match status" value="1"/>
</dbReference>
<dbReference type="InterPro" id="IPR001841">
    <property type="entry name" value="Znf_RING"/>
</dbReference>
<evidence type="ECO:0000259" key="7">
    <source>
        <dbReference type="PROSITE" id="PS50089"/>
    </source>
</evidence>
<dbReference type="SUPFAM" id="SSF57850">
    <property type="entry name" value="RING/U-box"/>
    <property type="match status" value="1"/>
</dbReference>
<keyword evidence="1 5" id="KW-0863">Zinc-finger</keyword>
<dbReference type="GO" id="GO:0004842">
    <property type="term" value="F:ubiquitin-protein transferase activity"/>
    <property type="evidence" value="ECO:0007669"/>
    <property type="project" value="InterPro"/>
</dbReference>
<dbReference type="InterPro" id="IPR035983">
    <property type="entry name" value="Hect_E3_ubiquitin_ligase"/>
</dbReference>
<sequence>NHEETKMDRQKLLENLLTIEEKILLVKQQLGASTGASTLTSLNTTSTLSSLPLSSGATTSSPFNAVNNASALTQASAGASTLGLFNTANSNTGYVHQLESSRSSTLGSYNTISTLSPIPLYDHSIAKEQVDNQMGILFPQTNGRKRKASSLKNPFMKDTFTRDFCCLPFVNSATTPSSQMVLTLEYAGLGRKKITFSNGSTHTEVVSQIYSTYPRLKNVGMFTLHKAKHGGNGQPIEDITLGSYDVDSLRKRFKTKSLIYLRPLQKNLDLTMMDGSEANKENQNIKGAATTTCFRCNKMIPLRRFLEHQSSCKKTTATMVNYTAATATSPVVMPISMNNAENTSATMVNYTAATATSPAVTPIAMNNASIKDTLDGDIICSICKKGIYIPITKVTTCDCNYHYSCVEGELMDTDSFECPGCGLMVSRVPEETLPVFPLRINKDDTFTQTKDTFIETLMNELCDLNSVDPIEILKFLQLKLVKGRELHIPDMTVYVPKEDESVNTIAVDRGAIIESTFLEFESIEDFAVTFEIDFIGESAKDNGGVRMEWIGIINRAIYEKYFEKGLRTTLTKDYYFVGAMAGISIIQGGIVPKFFSEEQLSFLFDETNEDIVGPMKEVIKGLQNFHLQTVFQRFPIIKHLFRKSQSKLSPKFLLNKITVNFKPEGSSWLPREKKMYSYFVRYLREVASGRRGNHLSLQNILRFITGCPEVPELGFSVPLAMKFVKSTVTYVIKPAISNKDEVEPKEVAKEGEEEKTSDDVKKEDEEVKVKVVDYLPKAHICSNEIELPIGTLVDELPTMERLLKFYDYAFSNTYLGNI</sequence>
<evidence type="ECO:0000259" key="8">
    <source>
        <dbReference type="PROSITE" id="PS50237"/>
    </source>
</evidence>
<evidence type="ECO:0000313" key="10">
    <source>
        <dbReference type="Proteomes" id="UP000594262"/>
    </source>
</evidence>
<protein>
    <recommendedName>
        <fullName evidence="11">RING-type domain-containing protein</fullName>
    </recommendedName>
</protein>
<evidence type="ECO:0000256" key="4">
    <source>
        <dbReference type="PROSITE-ProRule" id="PRU00104"/>
    </source>
</evidence>
<keyword evidence="10" id="KW-1185">Reference proteome</keyword>
<dbReference type="EnsemblMetazoa" id="CLYHEMT018642.1">
    <property type="protein sequence ID" value="CLYHEMP018642.1"/>
    <property type="gene ID" value="CLYHEMG018642"/>
</dbReference>
<dbReference type="OrthoDB" id="5979103at2759"/>
<reference evidence="9" key="1">
    <citation type="submission" date="2021-01" db="UniProtKB">
        <authorList>
            <consortium name="EnsemblMetazoa"/>
        </authorList>
    </citation>
    <scope>IDENTIFICATION</scope>
</reference>
<dbReference type="AlphaFoldDB" id="A0A7M5X773"/>
<accession>A0A7M5X773</accession>
<dbReference type="Gene3D" id="3.30.40.10">
    <property type="entry name" value="Zinc/RING finger domain, C3HC4 (zinc finger)"/>
    <property type="match status" value="1"/>
</dbReference>
<dbReference type="InterPro" id="IPR000569">
    <property type="entry name" value="HECT_dom"/>
</dbReference>
<keyword evidence="1 5" id="KW-0479">Metal-binding</keyword>
<feature type="active site" description="Glycyl thioester intermediate" evidence="4">
    <location>
        <position position="781"/>
    </location>
</feature>
<evidence type="ECO:0000313" key="9">
    <source>
        <dbReference type="EnsemblMetazoa" id="CLYHEMP018642.1"/>
    </source>
</evidence>
<feature type="domain" description="RING-type" evidence="7">
    <location>
        <begin position="380"/>
        <end position="421"/>
    </location>
</feature>
<dbReference type="GO" id="GO:0008270">
    <property type="term" value="F:zinc ion binding"/>
    <property type="evidence" value="ECO:0007669"/>
    <property type="project" value="UniProtKB-KW"/>
</dbReference>
<keyword evidence="2 4" id="KW-0833">Ubl conjugation pathway</keyword>